<evidence type="ECO:0000259" key="10">
    <source>
        <dbReference type="Pfam" id="PF23559"/>
    </source>
</evidence>
<dbReference type="GO" id="GO:0051707">
    <property type="term" value="P:response to other organism"/>
    <property type="evidence" value="ECO:0007669"/>
    <property type="project" value="UniProtKB-ARBA"/>
</dbReference>
<dbReference type="AlphaFoldDB" id="A0A3B6R6H7"/>
<feature type="region of interest" description="Disordered" evidence="7">
    <location>
        <begin position="140"/>
        <end position="173"/>
    </location>
</feature>
<dbReference type="Gramene" id="TraesCS7A03G0016700.1">
    <property type="protein sequence ID" value="TraesCS7A03G0016700.1.CDS"/>
    <property type="gene ID" value="TraesCS7A03G0016700"/>
</dbReference>
<dbReference type="PANTHER" id="PTHR23155">
    <property type="entry name" value="DISEASE RESISTANCE PROTEIN RP"/>
    <property type="match status" value="1"/>
</dbReference>
<dbReference type="InterPro" id="IPR032675">
    <property type="entry name" value="LRR_dom_sf"/>
</dbReference>
<dbReference type="Pfam" id="PF18052">
    <property type="entry name" value="Rx_N"/>
    <property type="match status" value="1"/>
</dbReference>
<evidence type="ECO:0000313" key="13">
    <source>
        <dbReference type="Proteomes" id="UP000019116"/>
    </source>
</evidence>
<dbReference type="Pfam" id="PF23559">
    <property type="entry name" value="WHD_DRP"/>
    <property type="match status" value="1"/>
</dbReference>
<gene>
    <name evidence="12" type="primary">LOC123150450</name>
</gene>
<protein>
    <recommendedName>
        <fullName evidence="14">NB-ARC domain-containing protein</fullName>
    </recommendedName>
</protein>
<evidence type="ECO:0000256" key="7">
    <source>
        <dbReference type="SAM" id="MobiDB-lite"/>
    </source>
</evidence>
<accession>A0A3B6R6H7</accession>
<dbReference type="OrthoDB" id="597744at2759"/>
<dbReference type="Gramene" id="TraesKAR7A01G0003080.1">
    <property type="protein sequence ID" value="cds.TraesKAR7A01G0003080.1"/>
    <property type="gene ID" value="TraesKAR7A01G0003080"/>
</dbReference>
<dbReference type="InterPro" id="IPR055414">
    <property type="entry name" value="LRR_R13L4/SHOC2-like"/>
</dbReference>
<dbReference type="RefSeq" id="XP_044426235.1">
    <property type="nucleotide sequence ID" value="XM_044570300.1"/>
</dbReference>
<dbReference type="InterPro" id="IPR058922">
    <property type="entry name" value="WHD_DRP"/>
</dbReference>
<dbReference type="Gene3D" id="1.10.8.430">
    <property type="entry name" value="Helical domain of apoptotic protease-activating factors"/>
    <property type="match status" value="1"/>
</dbReference>
<dbReference type="Proteomes" id="UP000019116">
    <property type="component" value="Chromosome 7A"/>
</dbReference>
<evidence type="ECO:0000256" key="6">
    <source>
        <dbReference type="ARBA" id="ARBA00023054"/>
    </source>
</evidence>
<dbReference type="InterPro" id="IPR042197">
    <property type="entry name" value="Apaf_helical"/>
</dbReference>
<dbReference type="SMR" id="A0A3B6R6H7"/>
<feature type="domain" description="Disease resistance protein winged helix" evidence="10">
    <location>
        <begin position="446"/>
        <end position="517"/>
    </location>
</feature>
<evidence type="ECO:0000313" key="12">
    <source>
        <dbReference type="EnsemblPlants" id="TraesCS7A02G008300.1"/>
    </source>
</evidence>
<dbReference type="Gene3D" id="3.40.50.300">
    <property type="entry name" value="P-loop containing nucleotide triphosphate hydrolases"/>
    <property type="match status" value="1"/>
</dbReference>
<evidence type="ECO:0000256" key="1">
    <source>
        <dbReference type="ARBA" id="ARBA00008894"/>
    </source>
</evidence>
<evidence type="ECO:0000259" key="11">
    <source>
        <dbReference type="Pfam" id="PF23598"/>
    </source>
</evidence>
<dbReference type="SUPFAM" id="SSF52058">
    <property type="entry name" value="L domain-like"/>
    <property type="match status" value="1"/>
</dbReference>
<dbReference type="InterPro" id="IPR002182">
    <property type="entry name" value="NB-ARC"/>
</dbReference>
<dbReference type="Gramene" id="TraesMAC7A03G03804120.1">
    <property type="protein sequence ID" value="TraesMAC7A03G03804120.1"/>
    <property type="gene ID" value="TraesMAC7A03G03804120"/>
</dbReference>
<dbReference type="STRING" id="4565.A0A3B6R6H7"/>
<dbReference type="KEGG" id="taes:123150450"/>
<reference evidence="12" key="2">
    <citation type="submission" date="2018-10" db="UniProtKB">
        <authorList>
            <consortium name="EnsemblPlants"/>
        </authorList>
    </citation>
    <scope>IDENTIFICATION</scope>
</reference>
<proteinExistence type="inferred from homology"/>
<dbReference type="CDD" id="cd14798">
    <property type="entry name" value="RX-CC_like"/>
    <property type="match status" value="1"/>
</dbReference>
<dbReference type="GeneID" id="123150450"/>
<evidence type="ECO:0000259" key="9">
    <source>
        <dbReference type="Pfam" id="PF18052"/>
    </source>
</evidence>
<comment type="similarity">
    <text evidence="1">Belongs to the disease resistance NB-LRR family.</text>
</comment>
<feature type="domain" description="Disease resistance R13L4/SHOC-2-like LRR" evidence="11">
    <location>
        <begin position="562"/>
        <end position="927"/>
    </location>
</feature>
<dbReference type="Gramene" id="TraesKAR7A01G0003080.2">
    <property type="protein sequence ID" value="cds.TraesKAR7A01G0003080.2"/>
    <property type="gene ID" value="TraesKAR7A01G0003080"/>
</dbReference>
<dbReference type="Pfam" id="PF23598">
    <property type="entry name" value="LRR_14"/>
    <property type="match status" value="1"/>
</dbReference>
<dbReference type="InterPro" id="IPR044974">
    <property type="entry name" value="Disease_R_plants"/>
</dbReference>
<sequence length="937" mass="103950">MEAVATAAATSLVEWMVPKLFDSLLAKHELRKSLKIDINYIKNEFAMISAVIHNDDRRSGCRGGREDVNMVWINMVRELAHAIEDCIDRFMHRVRADQDTGRVRQAFHRAKTMKARNKFAAEIRQLKKRSEDVFKLRDSYNNASSSTSSPRQSLSSQQTDTPTAIEDDEDGTHSEASIAVPVGMDTPRDELLDLIQQEQKLKVITIVGFHGMGKTLLANHVYKAIESKSEYEARAWVPPRKLGGSGAAADVLKEILWQLGHLPLPTSGGLTQLKASIKKCIGTKRFFIVIDDLRTVAYWHDMKKAFMGLSGRFLVTTAIQHVANTCSSSVVRDHVYTMATLSDQHSRQLFFNEAFQDDEPPLDAEELGSAALKKCDGLPLALVTTARFFQSAGNPTPMKWAKLCADLGTYLESDELFARMRRVLVQSYTSLDSQVARIFLLYLGTYPSGRPIKKKRLLRRWLSEGLSPGDNACSALNTAIINFNKLVDRSIIQPMDASGSSTEVKTCHTHGMMLEFVLRKSMSDNFVTVLYNRQSNPSIPSNIRRLALHHARPREVQGLTLVRSLTILGEAHPSVLDFSKYELLRVLDLEECVVSLGDGHLKLICTKLLLLRYLCLGAAVIATALPKEISKLQVLDTLDVRNTAIEILQTQVLELPCLVHLFGKFKLKQDVGGRTMSKVQTWLSVKSKLETLAGFVLDNSKSQEFAQLMYNMNDLTKVKIQCESTADTSSSSHLSKAIKGFIERSTDSTGTPSLSLNFEDELTQDMLNFSLDKGKNHCCYLASLKLQGSKICSLPSFVAFLGGLTKLGLSSPQLSLSQDFLATLSKVPGLAHLKLVATSLGRLVITKGTLKSLVRLSILVKSMIGQLEIQEGALPRLRSMQLLCKDLAGSISGTSAVHSLGHLDEIALHRDVGDETKNEWKEAAKNLPGRRPKILFL</sequence>
<dbReference type="PANTHER" id="PTHR23155:SF1227">
    <property type="entry name" value="OS11G0462500 PROTEIN"/>
    <property type="match status" value="1"/>
</dbReference>
<feature type="compositionally biased region" description="Low complexity" evidence="7">
    <location>
        <begin position="144"/>
        <end position="158"/>
    </location>
</feature>
<dbReference type="Gene3D" id="3.80.10.10">
    <property type="entry name" value="Ribonuclease Inhibitor"/>
    <property type="match status" value="1"/>
</dbReference>
<dbReference type="Gramene" id="TraesROB_scaffold_020792_01G000200.1">
    <property type="protein sequence ID" value="TraesROB_scaffold_020792_01G000200.1"/>
    <property type="gene ID" value="TraesROB_scaffold_020792_01G000200"/>
</dbReference>
<evidence type="ECO:0000256" key="5">
    <source>
        <dbReference type="ARBA" id="ARBA00022821"/>
    </source>
</evidence>
<dbReference type="GO" id="GO:0006952">
    <property type="term" value="P:defense response"/>
    <property type="evidence" value="ECO:0007669"/>
    <property type="project" value="UniProtKB-KW"/>
</dbReference>
<dbReference type="OMA" id="MSKVQTW"/>
<dbReference type="InterPro" id="IPR038005">
    <property type="entry name" value="RX-like_CC"/>
</dbReference>
<dbReference type="SUPFAM" id="SSF52540">
    <property type="entry name" value="P-loop containing nucleoside triphosphate hydrolases"/>
    <property type="match status" value="1"/>
</dbReference>
<dbReference type="GO" id="GO:0043531">
    <property type="term" value="F:ADP binding"/>
    <property type="evidence" value="ECO:0007669"/>
    <property type="project" value="InterPro"/>
</dbReference>
<evidence type="ECO:0000256" key="3">
    <source>
        <dbReference type="ARBA" id="ARBA00022737"/>
    </source>
</evidence>
<keyword evidence="13" id="KW-1185">Reference proteome</keyword>
<feature type="domain" description="Disease resistance N-terminal" evidence="9">
    <location>
        <begin position="13"/>
        <end position="102"/>
    </location>
</feature>
<dbReference type="Gramene" id="TraesLDM7A03G03807930.1">
    <property type="protein sequence ID" value="TraesLDM7A03G03807930.1"/>
    <property type="gene ID" value="TraesLDM7A03G03807930"/>
</dbReference>
<evidence type="ECO:0008006" key="14">
    <source>
        <dbReference type="Google" id="ProtNLM"/>
    </source>
</evidence>
<keyword evidence="6" id="KW-0175">Coiled coil</keyword>
<dbReference type="Gramene" id="TraesCS7A02G008300.1">
    <property type="protein sequence ID" value="TraesCS7A02G008300.1"/>
    <property type="gene ID" value="TraesCS7A02G008300"/>
</dbReference>
<dbReference type="Gramene" id="TraesSTA7A03G03802470.1">
    <property type="protein sequence ID" value="TraesSTA7A03G03802470.1"/>
    <property type="gene ID" value="TraesSTA7A03G03802470"/>
</dbReference>
<keyword evidence="4" id="KW-0547">Nucleotide-binding</keyword>
<dbReference type="InterPro" id="IPR027417">
    <property type="entry name" value="P-loop_NTPase"/>
</dbReference>
<dbReference type="Pfam" id="PF00931">
    <property type="entry name" value="NB-ARC"/>
    <property type="match status" value="1"/>
</dbReference>
<evidence type="ECO:0000256" key="4">
    <source>
        <dbReference type="ARBA" id="ARBA00022741"/>
    </source>
</evidence>
<dbReference type="PRINTS" id="PR00364">
    <property type="entry name" value="DISEASERSIST"/>
</dbReference>
<keyword evidence="3" id="KW-0677">Repeat</keyword>
<name>A0A3B6R6H7_WHEAT</name>
<feature type="domain" description="NB-ARC" evidence="8">
    <location>
        <begin position="189"/>
        <end position="357"/>
    </location>
</feature>
<reference evidence="12" key="1">
    <citation type="submission" date="2018-08" db="EMBL/GenBank/DDBJ databases">
        <authorList>
            <person name="Rossello M."/>
        </authorList>
    </citation>
    <scope>NUCLEOTIDE SEQUENCE [LARGE SCALE GENOMIC DNA]</scope>
    <source>
        <strain evidence="12">cv. Chinese Spring</strain>
    </source>
</reference>
<organism evidence="12">
    <name type="scientific">Triticum aestivum</name>
    <name type="common">Wheat</name>
    <dbReference type="NCBI Taxonomy" id="4565"/>
    <lineage>
        <taxon>Eukaryota</taxon>
        <taxon>Viridiplantae</taxon>
        <taxon>Streptophyta</taxon>
        <taxon>Embryophyta</taxon>
        <taxon>Tracheophyta</taxon>
        <taxon>Spermatophyta</taxon>
        <taxon>Magnoliopsida</taxon>
        <taxon>Liliopsida</taxon>
        <taxon>Poales</taxon>
        <taxon>Poaceae</taxon>
        <taxon>BOP clade</taxon>
        <taxon>Pooideae</taxon>
        <taxon>Triticodae</taxon>
        <taxon>Triticeae</taxon>
        <taxon>Triticinae</taxon>
        <taxon>Triticum</taxon>
    </lineage>
</organism>
<evidence type="ECO:0000259" key="8">
    <source>
        <dbReference type="Pfam" id="PF00931"/>
    </source>
</evidence>
<dbReference type="InterPro" id="IPR041118">
    <property type="entry name" value="Rx_N"/>
</dbReference>
<keyword evidence="2" id="KW-0433">Leucine-rich repeat</keyword>
<evidence type="ECO:0000256" key="2">
    <source>
        <dbReference type="ARBA" id="ARBA00022614"/>
    </source>
</evidence>
<dbReference type="Gene3D" id="1.20.5.4130">
    <property type="match status" value="1"/>
</dbReference>
<dbReference type="Gramene" id="TraesWEE_scaffold_022673_01G000800.1">
    <property type="protein sequence ID" value="TraesWEE_scaffold_022673_01G000800.1"/>
    <property type="gene ID" value="TraesWEE_scaffold_022673_01G000800"/>
</dbReference>
<dbReference type="EnsemblPlants" id="TraesCS7A02G008300.1">
    <property type="protein sequence ID" value="TraesCS7A02G008300.1"/>
    <property type="gene ID" value="TraesCS7A02G008300"/>
</dbReference>
<keyword evidence="5" id="KW-0611">Plant defense</keyword>